<sequence>MQVLVPYDVQEPKTRLSAVFDANQRQAFSRVMLDDVLRSLHKAGHDPIVLATAAIDCESSVIIDERPLTVAVNGEIDARDPPTGVVMADLGLVTAGALNRLFETPGDVVIAPGVGGGTNALVVRESAFQVDYHGLSFRDHCAAARQKGYEVSVVDSFRLAMDVDEPDNILEVLLHGEGCAREWLTNSGASVDQTGDEPTLSFSEELE</sequence>
<keyword evidence="4 5" id="KW-0342">GTP-binding</keyword>
<evidence type="ECO:0000256" key="1">
    <source>
        <dbReference type="ARBA" id="ARBA00022679"/>
    </source>
</evidence>
<protein>
    <recommendedName>
        <fullName evidence="5">2-phospho-L-lactate guanylyltransferase</fullName>
        <shortName evidence="5">LP guanylyltransferase</shortName>
        <ecNumber evidence="5">2.7.7.68</ecNumber>
    </recommendedName>
</protein>
<evidence type="ECO:0000256" key="2">
    <source>
        <dbReference type="ARBA" id="ARBA00022695"/>
    </source>
</evidence>
<dbReference type="Gene3D" id="3.90.550.10">
    <property type="entry name" value="Spore Coat Polysaccharide Biosynthesis Protein SpsA, Chain A"/>
    <property type="match status" value="1"/>
</dbReference>
<dbReference type="Pfam" id="PF01983">
    <property type="entry name" value="CofC"/>
    <property type="match status" value="1"/>
</dbReference>
<keyword evidence="1 5" id="KW-0808">Transferase</keyword>
<evidence type="ECO:0000256" key="3">
    <source>
        <dbReference type="ARBA" id="ARBA00022741"/>
    </source>
</evidence>
<evidence type="ECO:0000313" key="7">
    <source>
        <dbReference type="EMBL" id="MFC7126013.1"/>
    </source>
</evidence>
<comment type="subunit">
    <text evidence="5">Homodimer.</text>
</comment>
<keyword evidence="3 5" id="KW-0547">Nucleotide-binding</keyword>
<dbReference type="InterPro" id="IPR029044">
    <property type="entry name" value="Nucleotide-diphossugar_trans"/>
</dbReference>
<comment type="pathway">
    <text evidence="5">Cofactor biosynthesis; coenzyme F420 biosynthesis.</text>
</comment>
<dbReference type="EC" id="2.7.7.68" evidence="5"/>
<dbReference type="GO" id="GO:0005525">
    <property type="term" value="F:GTP binding"/>
    <property type="evidence" value="ECO:0007669"/>
    <property type="project" value="UniProtKB-KW"/>
</dbReference>
<dbReference type="GO" id="GO:0043814">
    <property type="term" value="F:phospholactate guanylyltransferase activity"/>
    <property type="evidence" value="ECO:0007669"/>
    <property type="project" value="UniProtKB-EC"/>
</dbReference>
<evidence type="ECO:0000256" key="5">
    <source>
        <dbReference type="HAMAP-Rule" id="MF_02114"/>
    </source>
</evidence>
<keyword evidence="2 5" id="KW-0548">Nucleotidyltransferase</keyword>
<gene>
    <name evidence="5 7" type="primary">cofC</name>
    <name evidence="7" type="ORF">ACFQJ7_08180</name>
</gene>
<dbReference type="PANTHER" id="PTHR40392">
    <property type="entry name" value="2-PHOSPHO-L-LACTATE GUANYLYLTRANSFERASE"/>
    <property type="match status" value="1"/>
</dbReference>
<name>A0ABD5X7V9_9EURY</name>
<comment type="similarity">
    <text evidence="5">Belongs to the CofC family.</text>
</comment>
<dbReference type="EMBL" id="JBHSZQ010000012">
    <property type="protein sequence ID" value="MFC7126013.1"/>
    <property type="molecule type" value="Genomic_DNA"/>
</dbReference>
<evidence type="ECO:0000256" key="4">
    <source>
        <dbReference type="ARBA" id="ARBA00023134"/>
    </source>
</evidence>
<comment type="function">
    <text evidence="5">Guanylyltransferase that catalyzes the activation of (2S)-2-phospholactate (2-PL) as (2S)-lactyl-2-diphospho-5'-guanosine, via the condensation of 2-PL with GTP. It is involved in the biosynthesis of coenzyme F420, a hydride carrier cofactor.</text>
</comment>
<dbReference type="Proteomes" id="UP001596414">
    <property type="component" value="Unassembled WGS sequence"/>
</dbReference>
<evidence type="ECO:0000256" key="6">
    <source>
        <dbReference type="SAM" id="MobiDB-lite"/>
    </source>
</evidence>
<feature type="region of interest" description="Disordered" evidence="6">
    <location>
        <begin position="187"/>
        <end position="207"/>
    </location>
</feature>
<dbReference type="HAMAP" id="MF_02114">
    <property type="entry name" value="CofC"/>
    <property type="match status" value="1"/>
</dbReference>
<dbReference type="SUPFAM" id="SSF53448">
    <property type="entry name" value="Nucleotide-diphospho-sugar transferases"/>
    <property type="match status" value="1"/>
</dbReference>
<dbReference type="RefSeq" id="WP_267638938.1">
    <property type="nucleotide sequence ID" value="NZ_JAODIY010000046.1"/>
</dbReference>
<dbReference type="NCBIfam" id="TIGR03552">
    <property type="entry name" value="F420_cofC"/>
    <property type="match status" value="1"/>
</dbReference>
<accession>A0ABD5X7V9</accession>
<dbReference type="Gene3D" id="6.10.140.50">
    <property type="match status" value="1"/>
</dbReference>
<reference evidence="7 8" key="1">
    <citation type="journal article" date="2014" name="Int. J. Syst. Evol. Microbiol.">
        <title>Complete genome sequence of Corynebacterium casei LMG S-19264T (=DSM 44701T), isolated from a smear-ripened cheese.</title>
        <authorList>
            <consortium name="US DOE Joint Genome Institute (JGI-PGF)"/>
            <person name="Walter F."/>
            <person name="Albersmeier A."/>
            <person name="Kalinowski J."/>
            <person name="Ruckert C."/>
        </authorList>
    </citation>
    <scope>NUCLEOTIDE SEQUENCE [LARGE SCALE GENOMIC DNA]</scope>
    <source>
        <strain evidence="7 8">CGMCC 4.7215</strain>
    </source>
</reference>
<dbReference type="AlphaFoldDB" id="A0ABD5X7V9"/>
<organism evidence="7 8">
    <name type="scientific">Halovenus rubra</name>
    <dbReference type="NCBI Taxonomy" id="869890"/>
    <lineage>
        <taxon>Archaea</taxon>
        <taxon>Methanobacteriati</taxon>
        <taxon>Methanobacteriota</taxon>
        <taxon>Stenosarchaea group</taxon>
        <taxon>Halobacteria</taxon>
        <taxon>Halobacteriales</taxon>
        <taxon>Haloarculaceae</taxon>
        <taxon>Halovenus</taxon>
    </lineage>
</organism>
<dbReference type="InterPro" id="IPR002835">
    <property type="entry name" value="CofC"/>
</dbReference>
<proteinExistence type="inferred from homology"/>
<evidence type="ECO:0000313" key="8">
    <source>
        <dbReference type="Proteomes" id="UP001596414"/>
    </source>
</evidence>
<dbReference type="GO" id="GO:0052645">
    <property type="term" value="P:F420-0 metabolic process"/>
    <property type="evidence" value="ECO:0007669"/>
    <property type="project" value="UniProtKB-UniRule"/>
</dbReference>
<comment type="caution">
    <text evidence="7">The sequence shown here is derived from an EMBL/GenBank/DDBJ whole genome shotgun (WGS) entry which is preliminary data.</text>
</comment>
<comment type="catalytic activity">
    <reaction evidence="5">
        <text>(2S)-2-phospholactate + GTP + H(+) = (2S)-lactyl-2-diphospho-5'-guanosine + diphosphate</text>
        <dbReference type="Rhea" id="RHEA:63424"/>
        <dbReference type="ChEBI" id="CHEBI:15378"/>
        <dbReference type="ChEBI" id="CHEBI:33019"/>
        <dbReference type="ChEBI" id="CHEBI:37565"/>
        <dbReference type="ChEBI" id="CHEBI:59435"/>
        <dbReference type="ChEBI" id="CHEBI:59906"/>
        <dbReference type="EC" id="2.7.7.68"/>
    </reaction>
</comment>
<dbReference type="PANTHER" id="PTHR40392:SF1">
    <property type="entry name" value="2-PHOSPHO-L-LACTATE GUANYLYLTRANSFERASE"/>
    <property type="match status" value="1"/>
</dbReference>